<gene>
    <name evidence="4" type="ORF">METZ01_LOCUS64699</name>
</gene>
<dbReference type="PANTHER" id="PTHR22935">
    <property type="entry name" value="PENICILLIN-BINDING PROTEIN"/>
    <property type="match status" value="1"/>
</dbReference>
<feature type="domain" description="Beta-lactamase-related" evidence="3">
    <location>
        <begin position="45"/>
        <end position="360"/>
    </location>
</feature>
<dbReference type="AlphaFoldDB" id="A0A381T6P2"/>
<name>A0A381T6P2_9ZZZZ</name>
<dbReference type="Pfam" id="PF00144">
    <property type="entry name" value="Beta-lactamase"/>
    <property type="match status" value="1"/>
</dbReference>
<dbReference type="InterPro" id="IPR012338">
    <property type="entry name" value="Beta-lactam/transpept-like"/>
</dbReference>
<accession>A0A381T6P2</accession>
<reference evidence="4" key="1">
    <citation type="submission" date="2018-05" db="EMBL/GenBank/DDBJ databases">
        <authorList>
            <person name="Lanie J.A."/>
            <person name="Ng W.-L."/>
            <person name="Kazmierczak K.M."/>
            <person name="Andrzejewski T.M."/>
            <person name="Davidsen T.M."/>
            <person name="Wayne K.J."/>
            <person name="Tettelin H."/>
            <person name="Glass J.I."/>
            <person name="Rusch D."/>
            <person name="Podicherti R."/>
            <person name="Tsui H.-C.T."/>
            <person name="Winkler M.E."/>
        </authorList>
    </citation>
    <scope>NUCLEOTIDE SEQUENCE</scope>
</reference>
<evidence type="ECO:0000259" key="3">
    <source>
        <dbReference type="Pfam" id="PF00144"/>
    </source>
</evidence>
<sequence length="495" mass="53955">MNKALLFALALLAPLTAVAQSVADDAHVAEALEVARIWLDAQKDYERLPSVAAAIVHDQELVWSGAVGMADIDAGRPATSSTLYSICSISKLFTSVAVMQLRDEGHLDLRDPVQKHLTFYDLEQQYDESTPVTLEGLLTHSAGLPRESDHPYWSGPEYPFPTKDEVITRLSDQETLHPSRTEYQYSNLGLSLAGYIVEEVSGTPYDQYVRSHILGPLGMDDTYSEMPRQHIGGQLAMGYTDLTRQGGRNEVPFFEAKGISPAAGYASSVDDLAKFAMWQFRLRGDTEELVHAYTLAEMQRVHFARPGSNTMRGLGFQVSARGGETFVGHGGSCPGFRTTLSLQNDSKIATVAMVNAMVNAGKYSTGVYNLVADAIKSATAEDNEHPVTADANGNGGDGNSNPDAQIDPTRYMGTYTGGLGGSETVVVRWKGGIATLSLPTDNPRQSLSELTHVEADTFRRSGNDGELGTEVIFETDEQGRVFRMRTPLNYRTRVN</sequence>
<evidence type="ECO:0000313" key="4">
    <source>
        <dbReference type="EMBL" id="SVA11845.1"/>
    </source>
</evidence>
<organism evidence="4">
    <name type="scientific">marine metagenome</name>
    <dbReference type="NCBI Taxonomy" id="408172"/>
    <lineage>
        <taxon>unclassified sequences</taxon>
        <taxon>metagenomes</taxon>
        <taxon>ecological metagenomes</taxon>
    </lineage>
</organism>
<evidence type="ECO:0000256" key="1">
    <source>
        <dbReference type="ARBA" id="ARBA00038473"/>
    </source>
</evidence>
<protein>
    <recommendedName>
        <fullName evidence="3">Beta-lactamase-related domain-containing protein</fullName>
    </recommendedName>
</protein>
<feature type="region of interest" description="Disordered" evidence="2">
    <location>
        <begin position="385"/>
        <end position="407"/>
    </location>
</feature>
<proteinExistence type="inferred from homology"/>
<dbReference type="InterPro" id="IPR001466">
    <property type="entry name" value="Beta-lactam-related"/>
</dbReference>
<comment type="similarity">
    <text evidence="1">Belongs to the beta-lactamase family.</text>
</comment>
<dbReference type="PANTHER" id="PTHR22935:SF95">
    <property type="entry name" value="BETA-LACTAMASE-LIKE 1-RELATED"/>
    <property type="match status" value="1"/>
</dbReference>
<dbReference type="InterPro" id="IPR051478">
    <property type="entry name" value="Beta-lactamase-like_AB/R"/>
</dbReference>
<evidence type="ECO:0000256" key="2">
    <source>
        <dbReference type="SAM" id="MobiDB-lite"/>
    </source>
</evidence>
<dbReference type="SUPFAM" id="SSF56601">
    <property type="entry name" value="beta-lactamase/transpeptidase-like"/>
    <property type="match status" value="1"/>
</dbReference>
<dbReference type="Gene3D" id="3.40.710.10">
    <property type="entry name" value="DD-peptidase/beta-lactamase superfamily"/>
    <property type="match status" value="1"/>
</dbReference>
<dbReference type="EMBL" id="UINC01004107">
    <property type="protein sequence ID" value="SVA11845.1"/>
    <property type="molecule type" value="Genomic_DNA"/>
</dbReference>